<dbReference type="Proteomes" id="UP000683246">
    <property type="component" value="Chromosome"/>
</dbReference>
<evidence type="ECO:0000313" key="2">
    <source>
        <dbReference type="EMBL" id="QUI24117.1"/>
    </source>
</evidence>
<dbReference type="KEGG" id="vpy:HZI73_18260"/>
<evidence type="ECO:0000313" key="3">
    <source>
        <dbReference type="Proteomes" id="UP000683246"/>
    </source>
</evidence>
<feature type="domain" description="Aminoglycoside phosphotransferase" evidence="1">
    <location>
        <begin position="18"/>
        <end position="232"/>
    </location>
</feature>
<proteinExistence type="predicted"/>
<name>A0A8J8SI58_9FIRM</name>
<keyword evidence="3" id="KW-1185">Reference proteome</keyword>
<dbReference type="InterPro" id="IPR011009">
    <property type="entry name" value="Kinase-like_dom_sf"/>
</dbReference>
<dbReference type="Gene3D" id="3.90.1200.10">
    <property type="match status" value="1"/>
</dbReference>
<sequence>MRKAMKLYRMEEKAVFKIGEGETSEVFSIGGGKVVKLIKKDMYDVNEFESEYKIAKFMGETADFTPKVFDKVYLDSRHGYTMEEISGSLFQDVIDKNPENFSHYAKHFGSAHRKLHNKKISQELESLSYVNEFMREFLNRNQSLPTEINTWLKELLEEIPNKISLLHGDFMPYNIMCQDENLIVIDWAEPSIGSSLHDVARTINFIVDTTSFPKSIMTKNSTAFVKAYLEGYYPDGKVEKDLLHKSFLINAASEIAWAERSGQWDAYSEYLKQLIIENFESNQSIYIDSFKHF</sequence>
<dbReference type="SUPFAM" id="SSF56112">
    <property type="entry name" value="Protein kinase-like (PK-like)"/>
    <property type="match status" value="1"/>
</dbReference>
<dbReference type="EMBL" id="CP058649">
    <property type="protein sequence ID" value="QUI24117.1"/>
    <property type="molecule type" value="Genomic_DNA"/>
</dbReference>
<reference evidence="2" key="1">
    <citation type="submission" date="2020-07" db="EMBL/GenBank/DDBJ databases">
        <title>Vallitalea pronyensis genome.</title>
        <authorList>
            <person name="Postec A."/>
        </authorList>
    </citation>
    <scope>NUCLEOTIDE SEQUENCE</scope>
    <source>
        <strain evidence="2">FatNI3</strain>
    </source>
</reference>
<accession>A0A8J8SI58</accession>
<dbReference type="Pfam" id="PF01636">
    <property type="entry name" value="APH"/>
    <property type="match status" value="1"/>
</dbReference>
<protein>
    <submittedName>
        <fullName evidence="2">Phosphotransferase</fullName>
    </submittedName>
</protein>
<dbReference type="AlphaFoldDB" id="A0A8J8SI58"/>
<gene>
    <name evidence="2" type="ORF">HZI73_18260</name>
</gene>
<organism evidence="2 3">
    <name type="scientific">Vallitalea pronyensis</name>
    <dbReference type="NCBI Taxonomy" id="1348613"/>
    <lineage>
        <taxon>Bacteria</taxon>
        <taxon>Bacillati</taxon>
        <taxon>Bacillota</taxon>
        <taxon>Clostridia</taxon>
        <taxon>Lachnospirales</taxon>
        <taxon>Vallitaleaceae</taxon>
        <taxon>Vallitalea</taxon>
    </lineage>
</organism>
<dbReference type="InterPro" id="IPR002575">
    <property type="entry name" value="Aminoglycoside_PTrfase"/>
</dbReference>
<evidence type="ECO:0000259" key="1">
    <source>
        <dbReference type="Pfam" id="PF01636"/>
    </source>
</evidence>
<dbReference type="RefSeq" id="WP_212694809.1">
    <property type="nucleotide sequence ID" value="NZ_CP058649.1"/>
</dbReference>